<dbReference type="AlphaFoldDB" id="A0A818HUV0"/>
<proteinExistence type="predicted"/>
<sequence length="438" mass="49121">MLRSVAVILSSSLSPSSTNNQQSLTTSDNVLQQSASPNSIPIIVPSDTIQSNSTSVTASSISKSTEDEACVENIIQQPSSLKTKRRCLSQNGFPKQFQAILNISGIGSWDSPFPGVKQLLYDQKCLRVRFDIQGSRAKQNETWMLQYKPKGAEADSPASQNYTMFNLNPDFPYFTKNDCWYRTNSMIDIGPFPISWLHGVENSIQIYPWYPLAPNLINKGEEWIPELQLNATRYDSPEICDLIHSRIGKVPCFSYFETKYRPVKTIQARPVPPESFDNDEYITIVYLSFTNGIPSQAEHLFNLPGQWPGYCGNANAAFTVNPFNNFVVTPNDQDHFTLKLQTPPVQSLGGQVKVEFKVQPSGIYNGTRCGKFNTIVFDKNNWQIPQQVNVSFVDYGCCIYNIIANDGGYDWQYAGSSIFVFACDERAGDDCKGKRCVL</sequence>
<dbReference type="EMBL" id="CAJNYT010002977">
    <property type="protein sequence ID" value="CAF3511645.1"/>
    <property type="molecule type" value="Genomic_DNA"/>
</dbReference>
<dbReference type="Proteomes" id="UP000663872">
    <property type="component" value="Unassembled WGS sequence"/>
</dbReference>
<evidence type="ECO:0000313" key="1">
    <source>
        <dbReference type="EMBL" id="CAF3511645.1"/>
    </source>
</evidence>
<evidence type="ECO:0000313" key="2">
    <source>
        <dbReference type="Proteomes" id="UP000663872"/>
    </source>
</evidence>
<comment type="caution">
    <text evidence="1">The sequence shown here is derived from an EMBL/GenBank/DDBJ whole genome shotgun (WGS) entry which is preliminary data.</text>
</comment>
<reference evidence="1" key="1">
    <citation type="submission" date="2021-02" db="EMBL/GenBank/DDBJ databases">
        <authorList>
            <person name="Nowell W R."/>
        </authorList>
    </citation>
    <scope>NUCLEOTIDE SEQUENCE</scope>
</reference>
<protein>
    <submittedName>
        <fullName evidence="1">Uncharacterized protein</fullName>
    </submittedName>
</protein>
<organism evidence="1 2">
    <name type="scientific">Rotaria socialis</name>
    <dbReference type="NCBI Taxonomy" id="392032"/>
    <lineage>
        <taxon>Eukaryota</taxon>
        <taxon>Metazoa</taxon>
        <taxon>Spiralia</taxon>
        <taxon>Gnathifera</taxon>
        <taxon>Rotifera</taxon>
        <taxon>Eurotatoria</taxon>
        <taxon>Bdelloidea</taxon>
        <taxon>Philodinida</taxon>
        <taxon>Philodinidae</taxon>
        <taxon>Rotaria</taxon>
    </lineage>
</organism>
<name>A0A818HUV0_9BILA</name>
<accession>A0A818HUV0</accession>
<gene>
    <name evidence="1" type="ORF">GRG538_LOCUS18223</name>
</gene>